<comment type="caution">
    <text evidence="3">The sequence shown here is derived from an EMBL/GenBank/DDBJ whole genome shotgun (WGS) entry which is preliminary data.</text>
</comment>
<evidence type="ECO:0000313" key="3">
    <source>
        <dbReference type="EMBL" id="MDI3322355.1"/>
    </source>
</evidence>
<dbReference type="InterPro" id="IPR029058">
    <property type="entry name" value="AB_hydrolase_fold"/>
</dbReference>
<proteinExistence type="predicted"/>
<protein>
    <submittedName>
        <fullName evidence="3">Alpha/beta fold hydrolase</fullName>
    </submittedName>
</protein>
<keyword evidence="1" id="KW-0812">Transmembrane</keyword>
<accession>A0ABT6RIF8</accession>
<dbReference type="GO" id="GO:0016787">
    <property type="term" value="F:hydrolase activity"/>
    <property type="evidence" value="ECO:0007669"/>
    <property type="project" value="UniProtKB-KW"/>
</dbReference>
<evidence type="ECO:0000313" key="4">
    <source>
        <dbReference type="Proteomes" id="UP001226434"/>
    </source>
</evidence>
<dbReference type="Pfam" id="PF12146">
    <property type="entry name" value="Hydrolase_4"/>
    <property type="match status" value="1"/>
</dbReference>
<keyword evidence="1" id="KW-1133">Transmembrane helix</keyword>
<organism evidence="3 4">
    <name type="scientific">Pinibacter soli</name>
    <dbReference type="NCBI Taxonomy" id="3044211"/>
    <lineage>
        <taxon>Bacteria</taxon>
        <taxon>Pseudomonadati</taxon>
        <taxon>Bacteroidota</taxon>
        <taxon>Chitinophagia</taxon>
        <taxon>Chitinophagales</taxon>
        <taxon>Chitinophagaceae</taxon>
        <taxon>Pinibacter</taxon>
    </lineage>
</organism>
<feature type="transmembrane region" description="Helical" evidence="1">
    <location>
        <begin position="9"/>
        <end position="30"/>
    </location>
</feature>
<dbReference type="RefSeq" id="WP_282336473.1">
    <property type="nucleotide sequence ID" value="NZ_JASBRG010000007.1"/>
</dbReference>
<reference evidence="3 4" key="1">
    <citation type="submission" date="2023-05" db="EMBL/GenBank/DDBJ databases">
        <title>Genome sequence of Pinibacter sp. MAH-24.</title>
        <authorList>
            <person name="Huq M.A."/>
        </authorList>
    </citation>
    <scope>NUCLEOTIDE SEQUENCE [LARGE SCALE GENOMIC DNA]</scope>
    <source>
        <strain evidence="3 4">MAH-24</strain>
    </source>
</reference>
<keyword evidence="1" id="KW-0472">Membrane</keyword>
<dbReference type="Proteomes" id="UP001226434">
    <property type="component" value="Unassembled WGS sequence"/>
</dbReference>
<evidence type="ECO:0000256" key="1">
    <source>
        <dbReference type="SAM" id="Phobius"/>
    </source>
</evidence>
<dbReference type="PANTHER" id="PTHR12277">
    <property type="entry name" value="ALPHA/BETA HYDROLASE DOMAIN-CONTAINING PROTEIN"/>
    <property type="match status" value="1"/>
</dbReference>
<name>A0ABT6RIF8_9BACT</name>
<dbReference type="SUPFAM" id="SSF53474">
    <property type="entry name" value="alpha/beta-Hydrolases"/>
    <property type="match status" value="1"/>
</dbReference>
<keyword evidence="3" id="KW-0378">Hydrolase</keyword>
<dbReference type="PANTHER" id="PTHR12277:SF81">
    <property type="entry name" value="PROTEIN ABHD13"/>
    <property type="match status" value="1"/>
</dbReference>
<sequence length="269" mass="31007">MLNNRRKKMLFNLLIIIPAFYVSVCVLLYFTQERLIFFPQRLDKDFKFAFQRFEEVAIKTKDGIMLNGVLFKADSSKGLIFYLHGNAGALNSWGEAATTYTNLHYDVFMLDYRGYGKSEGEINGQSNFFSDVQTVYDEMKKHYPENKITILGYSIGTGAATFLASTNDPKRLILQAPYYSLTDMMKHKFSVLPTFILKYKFATNEYITNCKCPVVIFHGDKDEIIYYGSSLKLKPLLKPSDKLITLHNFGHNGMSDNEEYQTELKKILE</sequence>
<feature type="domain" description="Serine aminopeptidase S33" evidence="2">
    <location>
        <begin position="75"/>
        <end position="187"/>
    </location>
</feature>
<dbReference type="Gene3D" id="3.40.50.1820">
    <property type="entry name" value="alpha/beta hydrolase"/>
    <property type="match status" value="1"/>
</dbReference>
<dbReference type="InterPro" id="IPR022742">
    <property type="entry name" value="Hydrolase_4"/>
</dbReference>
<dbReference type="EMBL" id="JASBRG010000007">
    <property type="protein sequence ID" value="MDI3322355.1"/>
    <property type="molecule type" value="Genomic_DNA"/>
</dbReference>
<evidence type="ECO:0000259" key="2">
    <source>
        <dbReference type="Pfam" id="PF12146"/>
    </source>
</evidence>
<gene>
    <name evidence="3" type="ORF">QJ048_21370</name>
</gene>
<keyword evidence="4" id="KW-1185">Reference proteome</keyword>